<dbReference type="Proteomes" id="UP000293296">
    <property type="component" value="Chromosome"/>
</dbReference>
<proteinExistence type="predicted"/>
<dbReference type="KEGG" id="dcb:C3Y92_05110"/>
<name>A0A4P6HJL2_9BACT</name>
<dbReference type="EMBL" id="CP026538">
    <property type="protein sequence ID" value="QAZ66654.1"/>
    <property type="molecule type" value="Genomic_DNA"/>
</dbReference>
<feature type="region of interest" description="Disordered" evidence="1">
    <location>
        <begin position="1"/>
        <end position="20"/>
    </location>
</feature>
<evidence type="ECO:0000313" key="3">
    <source>
        <dbReference type="Proteomes" id="UP000293296"/>
    </source>
</evidence>
<dbReference type="AlphaFoldDB" id="A0A4P6HJL2"/>
<accession>A0A4P6HJL2</accession>
<gene>
    <name evidence="2" type="ORF">C3Y92_05110</name>
</gene>
<keyword evidence="3" id="KW-1185">Reference proteome</keyword>
<protein>
    <submittedName>
        <fullName evidence="2">Uncharacterized protein</fullName>
    </submittedName>
</protein>
<sequence length="61" mass="6586">MRRKRRKGEEASGGWGPEAPIPPEWGIGLKGFGGGWLFVGWKAKETVWMAFAPAAKGAAPF</sequence>
<evidence type="ECO:0000256" key="1">
    <source>
        <dbReference type="SAM" id="MobiDB-lite"/>
    </source>
</evidence>
<evidence type="ECO:0000313" key="2">
    <source>
        <dbReference type="EMBL" id="QAZ66654.1"/>
    </source>
</evidence>
<reference evidence="2 3" key="1">
    <citation type="submission" date="2018-02" db="EMBL/GenBank/DDBJ databases">
        <title>Genome sequence of Desulfovibrio carbinolicus DSM 3852.</title>
        <authorList>
            <person name="Wilbanks E."/>
            <person name="Skennerton C.T."/>
            <person name="Orphan V.J."/>
        </authorList>
    </citation>
    <scope>NUCLEOTIDE SEQUENCE [LARGE SCALE GENOMIC DNA]</scope>
    <source>
        <strain evidence="2 3">DSM 3852</strain>
    </source>
</reference>
<organism evidence="2 3">
    <name type="scientific">Solidesulfovibrio carbinolicus</name>
    <dbReference type="NCBI Taxonomy" id="296842"/>
    <lineage>
        <taxon>Bacteria</taxon>
        <taxon>Pseudomonadati</taxon>
        <taxon>Thermodesulfobacteriota</taxon>
        <taxon>Desulfovibrionia</taxon>
        <taxon>Desulfovibrionales</taxon>
        <taxon>Desulfovibrionaceae</taxon>
        <taxon>Solidesulfovibrio</taxon>
    </lineage>
</organism>